<comment type="cofactor">
    <cofactor evidence="1">
        <name>pyridoxal 5'-phosphate</name>
        <dbReference type="ChEBI" id="CHEBI:597326"/>
    </cofactor>
</comment>
<dbReference type="InterPro" id="IPR015424">
    <property type="entry name" value="PyrdxlP-dep_Trfase"/>
</dbReference>
<evidence type="ECO:0000259" key="6">
    <source>
        <dbReference type="Pfam" id="PF00155"/>
    </source>
</evidence>
<evidence type="ECO:0000256" key="3">
    <source>
        <dbReference type="ARBA" id="ARBA00022898"/>
    </source>
</evidence>
<name>A0A382KV45_9ZZZZ</name>
<dbReference type="Gene3D" id="3.40.640.10">
    <property type="entry name" value="Type I PLP-dependent aspartate aminotransferase-like (Major domain)"/>
    <property type="match status" value="1"/>
</dbReference>
<dbReference type="PANTHER" id="PTHR43525:SF1">
    <property type="entry name" value="PROTEIN MALY"/>
    <property type="match status" value="1"/>
</dbReference>
<evidence type="ECO:0000313" key="7">
    <source>
        <dbReference type="EMBL" id="SVC28266.1"/>
    </source>
</evidence>
<feature type="domain" description="Aminotransferase class I/classII large" evidence="6">
    <location>
        <begin position="71"/>
        <end position="290"/>
    </location>
</feature>
<evidence type="ECO:0000256" key="2">
    <source>
        <dbReference type="ARBA" id="ARBA00012224"/>
    </source>
</evidence>
<dbReference type="InterPro" id="IPR015422">
    <property type="entry name" value="PyrdxlP-dep_Trfase_small"/>
</dbReference>
<protein>
    <recommendedName>
        <fullName evidence="2">cysteine-S-conjugate beta-lyase</fullName>
        <ecNumber evidence="2">4.4.1.13</ecNumber>
    </recommendedName>
</protein>
<dbReference type="GO" id="GO:0047804">
    <property type="term" value="F:cysteine-S-conjugate beta-lyase activity"/>
    <property type="evidence" value="ECO:0007669"/>
    <property type="project" value="UniProtKB-EC"/>
</dbReference>
<dbReference type="CDD" id="cd00609">
    <property type="entry name" value="AAT_like"/>
    <property type="match status" value="1"/>
</dbReference>
<keyword evidence="3" id="KW-0663">Pyridoxal phosphate</keyword>
<accession>A0A382KV45</accession>
<dbReference type="AlphaFoldDB" id="A0A382KV45"/>
<feature type="non-terminal residue" evidence="7">
    <location>
        <position position="291"/>
    </location>
</feature>
<dbReference type="GO" id="GO:0030170">
    <property type="term" value="F:pyridoxal phosphate binding"/>
    <property type="evidence" value="ECO:0007669"/>
    <property type="project" value="InterPro"/>
</dbReference>
<evidence type="ECO:0000256" key="4">
    <source>
        <dbReference type="ARBA" id="ARBA00023239"/>
    </source>
</evidence>
<dbReference type="EC" id="4.4.1.13" evidence="2"/>
<dbReference type="PANTHER" id="PTHR43525">
    <property type="entry name" value="PROTEIN MALY"/>
    <property type="match status" value="1"/>
</dbReference>
<dbReference type="InterPro" id="IPR051798">
    <property type="entry name" value="Class-II_PLP-Dep_Aminotrans"/>
</dbReference>
<evidence type="ECO:0000256" key="5">
    <source>
        <dbReference type="ARBA" id="ARBA00037974"/>
    </source>
</evidence>
<comment type="similarity">
    <text evidence="5">Belongs to the class-II pyridoxal-phosphate-dependent aminotransferase family. MalY/PatB cystathionine beta-lyase subfamily.</text>
</comment>
<sequence>MELDLEIDRTQTNSKRWQGRGETIALTIGDSDFRLPGSIYNALSNRLDEGVVGYDAVPESLMDLIIGRLHELYAWQVQPEWLVFLPGVVPGLNIAGRRLTHPDQAIATETPIYYPFFDVPVNADRRMLELPAVLGDQRWCFDLERFEDLARMQNIGMLMLCNPQNPLGRVLHREELLAIAELCLSHEIVLCSDEIHCDLIYTGYEHIPIASLGLEISNSTVTLMSPSKAFGISGIGGAFAVIPNPAIRVQFEAAAAGINPGLTALPIAAMQAAYGECQTWLDESVSYLQAN</sequence>
<dbReference type="InterPro" id="IPR015421">
    <property type="entry name" value="PyrdxlP-dep_Trfase_major"/>
</dbReference>
<organism evidence="7">
    <name type="scientific">marine metagenome</name>
    <dbReference type="NCBI Taxonomy" id="408172"/>
    <lineage>
        <taxon>unclassified sequences</taxon>
        <taxon>metagenomes</taxon>
        <taxon>ecological metagenomes</taxon>
    </lineage>
</organism>
<reference evidence="7" key="1">
    <citation type="submission" date="2018-05" db="EMBL/GenBank/DDBJ databases">
        <authorList>
            <person name="Lanie J.A."/>
            <person name="Ng W.-L."/>
            <person name="Kazmierczak K.M."/>
            <person name="Andrzejewski T.M."/>
            <person name="Davidsen T.M."/>
            <person name="Wayne K.J."/>
            <person name="Tettelin H."/>
            <person name="Glass J.I."/>
            <person name="Rusch D."/>
            <person name="Podicherti R."/>
            <person name="Tsui H.-C.T."/>
            <person name="Winkler M.E."/>
        </authorList>
    </citation>
    <scope>NUCLEOTIDE SEQUENCE</scope>
</reference>
<dbReference type="Gene3D" id="3.90.1150.10">
    <property type="entry name" value="Aspartate Aminotransferase, domain 1"/>
    <property type="match status" value="1"/>
</dbReference>
<dbReference type="InterPro" id="IPR004839">
    <property type="entry name" value="Aminotransferase_I/II_large"/>
</dbReference>
<dbReference type="EMBL" id="UINC01082990">
    <property type="protein sequence ID" value="SVC28266.1"/>
    <property type="molecule type" value="Genomic_DNA"/>
</dbReference>
<evidence type="ECO:0000256" key="1">
    <source>
        <dbReference type="ARBA" id="ARBA00001933"/>
    </source>
</evidence>
<dbReference type="SUPFAM" id="SSF53383">
    <property type="entry name" value="PLP-dependent transferases"/>
    <property type="match status" value="1"/>
</dbReference>
<keyword evidence="4" id="KW-0456">Lyase</keyword>
<proteinExistence type="inferred from homology"/>
<gene>
    <name evidence="7" type="ORF">METZ01_LOCUS281120</name>
</gene>
<dbReference type="Pfam" id="PF00155">
    <property type="entry name" value="Aminotran_1_2"/>
    <property type="match status" value="1"/>
</dbReference>